<keyword evidence="6 8" id="KW-1133">Transmembrane helix</keyword>
<feature type="transmembrane region" description="Helical" evidence="8">
    <location>
        <begin position="108"/>
        <end position="129"/>
    </location>
</feature>
<dbReference type="CDD" id="cd16017">
    <property type="entry name" value="LptA"/>
    <property type="match status" value="1"/>
</dbReference>
<dbReference type="eggNOG" id="COG2194">
    <property type="taxonomic scope" value="Bacteria"/>
</dbReference>
<sequence length="507" mass="57264">MSISSNKFTLYFALFLTLLNYKFFAYTFSVSNLTNDILVLVAIPFLIFALMGVVFGLLFVPFLTKPLSIFLAVVGVIGAYFINTYGTILDSEMIRNAVQTDTKEVRDLLSLSMLPWLILAILVVGFIIKVKIVYKPFFKELAAKAIFVVSFLVLFGVVFAALSKDLVPFFRNHNDIRFYTTPFYPLYSTIKFSKSLAPKEPFKQIGLDATKNDDTKRLFVFVLGETARSFDYSINNYSLHDTNPYSKANDLLSFSDFSSCGTSTAISVPCMFSNFTRSDFSPSKASNTGNLLDVLKTAKVNVSWLGNNSGWCKGVCDRTSDSRDFGGTDFDEVMLEDVQKKISDANETSFIVVHLQGSHGPTYFKRYPKEFDKFKPTCDTATLKDCSHEQIVNTYDNTILYTDYIVNKIVDMLKNNTKFETGLFYVSDHGESLGENGIYLHGMPYALAPEFQTKVPAMLYLDDETRLEKLRNLKDSELSQDYIFSSILGFFGIKSEIYNPNLDIFAK</sequence>
<accession>A0A076FB09</accession>
<dbReference type="GO" id="GO:0005886">
    <property type="term" value="C:plasma membrane"/>
    <property type="evidence" value="ECO:0007669"/>
    <property type="project" value="UniProtKB-SubCell"/>
</dbReference>
<dbReference type="HOGENOM" id="CLU_018534_1_0_7"/>
<keyword evidence="12" id="KW-1185">Reference proteome</keyword>
<dbReference type="GO" id="GO:0009244">
    <property type="term" value="P:lipopolysaccharide core region biosynthetic process"/>
    <property type="evidence" value="ECO:0007669"/>
    <property type="project" value="TreeGrafter"/>
</dbReference>
<keyword evidence="5 8" id="KW-0812">Transmembrane</keyword>
<dbReference type="KEGG" id="caj:CIG1485E_1609"/>
<keyword evidence="7 8" id="KW-0472">Membrane</keyword>
<feature type="domain" description="Phosphoethanolamine transferase N-terminal" evidence="10">
    <location>
        <begin position="47"/>
        <end position="194"/>
    </location>
</feature>
<evidence type="ECO:0000256" key="1">
    <source>
        <dbReference type="ARBA" id="ARBA00004429"/>
    </source>
</evidence>
<evidence type="ECO:0000256" key="3">
    <source>
        <dbReference type="ARBA" id="ARBA00022519"/>
    </source>
</evidence>
<dbReference type="InterPro" id="IPR000917">
    <property type="entry name" value="Sulfatase_N"/>
</dbReference>
<keyword evidence="3" id="KW-0997">Cell inner membrane</keyword>
<dbReference type="InterPro" id="IPR058130">
    <property type="entry name" value="PEA_transf_C"/>
</dbReference>
<dbReference type="InterPro" id="IPR012549">
    <property type="entry name" value="EptA-like_N"/>
</dbReference>
<dbReference type="NCBIfam" id="NF028537">
    <property type="entry name" value="P_eth_NH2_trans"/>
    <property type="match status" value="1"/>
</dbReference>
<dbReference type="SUPFAM" id="SSF53649">
    <property type="entry name" value="Alkaline phosphatase-like"/>
    <property type="match status" value="1"/>
</dbReference>
<dbReference type="STRING" id="1244531.CIG2463D_1806"/>
<evidence type="ECO:0000256" key="8">
    <source>
        <dbReference type="SAM" id="Phobius"/>
    </source>
</evidence>
<protein>
    <submittedName>
        <fullName evidence="11">Phosphoethanolamine transferase</fullName>
    </submittedName>
</protein>
<dbReference type="GO" id="GO:0016776">
    <property type="term" value="F:phosphotransferase activity, phosphate group as acceptor"/>
    <property type="evidence" value="ECO:0007669"/>
    <property type="project" value="TreeGrafter"/>
</dbReference>
<comment type="subcellular location">
    <subcellularLocation>
        <location evidence="1">Cell inner membrane</location>
        <topology evidence="1">Multi-pass membrane protein</topology>
    </subcellularLocation>
</comment>
<reference evidence="12" key="1">
    <citation type="journal article" date="2014" name="Genome Announc.">
        <title>Complete Genome Sequence of Campylobacter iguaniorum Strain 1485ET, Isolated from a Bearded Dragon (Pogona vitticeps).</title>
        <authorList>
            <person name="Gilbert M.J."/>
            <person name="Miller W.G."/>
            <person name="Yee E."/>
            <person name="Kik M."/>
            <person name="Wagenaar J.A."/>
            <person name="Duim B."/>
        </authorList>
    </citation>
    <scope>NUCLEOTIDE SEQUENCE [LARGE SCALE GENOMIC DNA]</scope>
    <source>
        <strain evidence="12">1485E</strain>
    </source>
</reference>
<name>A0A076FB09_9BACT</name>
<feature type="transmembrane region" description="Helical" evidence="8">
    <location>
        <begin position="37"/>
        <end position="60"/>
    </location>
</feature>
<proteinExistence type="predicted"/>
<evidence type="ECO:0000256" key="6">
    <source>
        <dbReference type="ARBA" id="ARBA00022989"/>
    </source>
</evidence>
<keyword evidence="2" id="KW-1003">Cell membrane</keyword>
<evidence type="ECO:0000256" key="4">
    <source>
        <dbReference type="ARBA" id="ARBA00022679"/>
    </source>
</evidence>
<dbReference type="InterPro" id="IPR017850">
    <property type="entry name" value="Alkaline_phosphatase_core_sf"/>
</dbReference>
<gene>
    <name evidence="11" type="primary">eptC</name>
    <name evidence="11" type="ORF">CIG1485E_1609</name>
</gene>
<feature type="transmembrane region" description="Helical" evidence="8">
    <location>
        <begin position="141"/>
        <end position="162"/>
    </location>
</feature>
<keyword evidence="4 11" id="KW-0808">Transferase</keyword>
<dbReference type="OrthoDB" id="9786870at2"/>
<dbReference type="Proteomes" id="UP000028486">
    <property type="component" value="Chromosome"/>
</dbReference>
<dbReference type="EMBL" id="CP009043">
    <property type="protein sequence ID" value="AII15425.1"/>
    <property type="molecule type" value="Genomic_DNA"/>
</dbReference>
<organism evidence="11 12">
    <name type="scientific">Campylobacter iguaniorum</name>
    <dbReference type="NCBI Taxonomy" id="1244531"/>
    <lineage>
        <taxon>Bacteria</taxon>
        <taxon>Pseudomonadati</taxon>
        <taxon>Campylobacterota</taxon>
        <taxon>Epsilonproteobacteria</taxon>
        <taxon>Campylobacterales</taxon>
        <taxon>Campylobacteraceae</taxon>
        <taxon>Campylobacter</taxon>
    </lineage>
</organism>
<dbReference type="Gene3D" id="3.40.720.10">
    <property type="entry name" value="Alkaline Phosphatase, subunit A"/>
    <property type="match status" value="1"/>
</dbReference>
<dbReference type="PANTHER" id="PTHR30443:SF0">
    <property type="entry name" value="PHOSPHOETHANOLAMINE TRANSFERASE EPTA"/>
    <property type="match status" value="1"/>
</dbReference>
<dbReference type="AlphaFoldDB" id="A0A076FB09"/>
<dbReference type="InterPro" id="IPR040423">
    <property type="entry name" value="PEA_transferase"/>
</dbReference>
<evidence type="ECO:0000256" key="2">
    <source>
        <dbReference type="ARBA" id="ARBA00022475"/>
    </source>
</evidence>
<dbReference type="PANTHER" id="PTHR30443">
    <property type="entry name" value="INNER MEMBRANE PROTEIN"/>
    <property type="match status" value="1"/>
</dbReference>
<dbReference type="RefSeq" id="WP_051870959.1">
    <property type="nucleotide sequence ID" value="NZ_CP009043.1"/>
</dbReference>
<evidence type="ECO:0000313" key="11">
    <source>
        <dbReference type="EMBL" id="AII15425.1"/>
    </source>
</evidence>
<evidence type="ECO:0000256" key="7">
    <source>
        <dbReference type="ARBA" id="ARBA00023136"/>
    </source>
</evidence>
<evidence type="ECO:0000259" key="10">
    <source>
        <dbReference type="Pfam" id="PF08019"/>
    </source>
</evidence>
<evidence type="ECO:0000259" key="9">
    <source>
        <dbReference type="Pfam" id="PF00884"/>
    </source>
</evidence>
<dbReference type="Pfam" id="PF00884">
    <property type="entry name" value="Sulfatase"/>
    <property type="match status" value="1"/>
</dbReference>
<feature type="transmembrane region" description="Helical" evidence="8">
    <location>
        <begin position="67"/>
        <end position="88"/>
    </location>
</feature>
<dbReference type="Pfam" id="PF08019">
    <property type="entry name" value="EptA_B_N"/>
    <property type="match status" value="1"/>
</dbReference>
<feature type="domain" description="Sulfatase N-terminal" evidence="9">
    <location>
        <begin position="218"/>
        <end position="493"/>
    </location>
</feature>
<evidence type="ECO:0000256" key="5">
    <source>
        <dbReference type="ARBA" id="ARBA00022692"/>
    </source>
</evidence>
<evidence type="ECO:0000313" key="12">
    <source>
        <dbReference type="Proteomes" id="UP000028486"/>
    </source>
</evidence>